<keyword evidence="2" id="KW-1133">Transmembrane helix</keyword>
<protein>
    <submittedName>
        <fullName evidence="4">LysM peptidoglycan-binding domain-containing protein</fullName>
    </submittedName>
</protein>
<keyword evidence="5" id="KW-1185">Reference proteome</keyword>
<feature type="transmembrane region" description="Helical" evidence="2">
    <location>
        <begin position="49"/>
        <end position="69"/>
    </location>
</feature>
<evidence type="ECO:0000256" key="1">
    <source>
        <dbReference type="SAM" id="MobiDB-lite"/>
    </source>
</evidence>
<feature type="region of interest" description="Disordered" evidence="1">
    <location>
        <begin position="13"/>
        <end position="43"/>
    </location>
</feature>
<accession>A0A4S4BJH4</accession>
<gene>
    <name evidence="4" type="ORF">E6C55_24660</name>
</gene>
<dbReference type="InterPro" id="IPR036779">
    <property type="entry name" value="LysM_dom_sf"/>
</dbReference>
<dbReference type="OrthoDB" id="9801998at2"/>
<evidence type="ECO:0000313" key="5">
    <source>
        <dbReference type="Proteomes" id="UP000310636"/>
    </source>
</evidence>
<keyword evidence="2" id="KW-0472">Membrane</keyword>
<proteinExistence type="predicted"/>
<evidence type="ECO:0000313" key="4">
    <source>
        <dbReference type="EMBL" id="THF74595.1"/>
    </source>
</evidence>
<evidence type="ECO:0000256" key="2">
    <source>
        <dbReference type="SAM" id="Phobius"/>
    </source>
</evidence>
<sequence>MEHVVWVLGSGTQSQAGRRTMRTKSAASGRTHNGYLSSRESTSSGGWKLLRTLVVAAAFLILFAGFSFMRSFADEPVSSVPSAGETVVIVDTGDTLWSIAAEVKAGGMDTREAVYSIMERNGYHSASLSSGDRLIIPVEVLGEPGE</sequence>
<dbReference type="InterPro" id="IPR018392">
    <property type="entry name" value="LysM"/>
</dbReference>
<reference evidence="4 5" key="1">
    <citation type="submission" date="2019-04" db="EMBL/GenBank/DDBJ databases">
        <title>Cohnella sp. nov. isolated from preserved vegetables.</title>
        <authorList>
            <person name="Lin S.-Y."/>
            <person name="Hung M.-H."/>
            <person name="Young C.-C."/>
        </authorList>
    </citation>
    <scope>NUCLEOTIDE SEQUENCE [LARGE SCALE GENOMIC DNA]</scope>
    <source>
        <strain evidence="4 5">CC-MHH1044</strain>
    </source>
</reference>
<evidence type="ECO:0000259" key="3">
    <source>
        <dbReference type="Pfam" id="PF01476"/>
    </source>
</evidence>
<organism evidence="4 5">
    <name type="scientific">Cohnella fermenti</name>
    <dbReference type="NCBI Taxonomy" id="2565925"/>
    <lineage>
        <taxon>Bacteria</taxon>
        <taxon>Bacillati</taxon>
        <taxon>Bacillota</taxon>
        <taxon>Bacilli</taxon>
        <taxon>Bacillales</taxon>
        <taxon>Paenibacillaceae</taxon>
        <taxon>Cohnella</taxon>
    </lineage>
</organism>
<dbReference type="AlphaFoldDB" id="A0A4S4BJH4"/>
<dbReference type="Pfam" id="PF01476">
    <property type="entry name" value="LysM"/>
    <property type="match status" value="1"/>
</dbReference>
<feature type="domain" description="LysM" evidence="3">
    <location>
        <begin position="89"/>
        <end position="137"/>
    </location>
</feature>
<dbReference type="Gene3D" id="3.10.350.10">
    <property type="entry name" value="LysM domain"/>
    <property type="match status" value="1"/>
</dbReference>
<name>A0A4S4BJH4_9BACL</name>
<comment type="caution">
    <text evidence="4">The sequence shown here is derived from an EMBL/GenBank/DDBJ whole genome shotgun (WGS) entry which is preliminary data.</text>
</comment>
<dbReference type="EMBL" id="SSOB01000039">
    <property type="protein sequence ID" value="THF74595.1"/>
    <property type="molecule type" value="Genomic_DNA"/>
</dbReference>
<dbReference type="Proteomes" id="UP000310636">
    <property type="component" value="Unassembled WGS sequence"/>
</dbReference>
<keyword evidence="2" id="KW-0812">Transmembrane</keyword>